<name>A0ABN7X588_GIGMA</name>
<dbReference type="Proteomes" id="UP000789901">
    <property type="component" value="Unassembled WGS sequence"/>
</dbReference>
<feature type="transmembrane region" description="Helical" evidence="1">
    <location>
        <begin position="96"/>
        <end position="119"/>
    </location>
</feature>
<feature type="transmembrane region" description="Helical" evidence="1">
    <location>
        <begin position="53"/>
        <end position="76"/>
    </location>
</feature>
<gene>
    <name evidence="2" type="ORF">GMARGA_LOCUS39160</name>
</gene>
<keyword evidence="1" id="KW-1133">Transmembrane helix</keyword>
<evidence type="ECO:0000313" key="3">
    <source>
        <dbReference type="Proteomes" id="UP000789901"/>
    </source>
</evidence>
<accession>A0ABN7X588</accession>
<sequence>IFEDSTAINVEMVAVINDIGSTIGDIEAATAIDDIGSTFNIEVTAAIDDIDDVGLFVAVVVSDIIGVFDLVGIASFNNVSIGAFDNVGIGAFDNEFLSLSSTFLFFTPVSIAHFSVFVLA</sequence>
<evidence type="ECO:0000313" key="2">
    <source>
        <dbReference type="EMBL" id="CAG8848399.1"/>
    </source>
</evidence>
<evidence type="ECO:0000256" key="1">
    <source>
        <dbReference type="SAM" id="Phobius"/>
    </source>
</evidence>
<keyword evidence="3" id="KW-1185">Reference proteome</keyword>
<feature type="non-terminal residue" evidence="2">
    <location>
        <position position="120"/>
    </location>
</feature>
<reference evidence="2 3" key="1">
    <citation type="submission" date="2021-06" db="EMBL/GenBank/DDBJ databases">
        <authorList>
            <person name="Kallberg Y."/>
            <person name="Tangrot J."/>
            <person name="Rosling A."/>
        </authorList>
    </citation>
    <scope>NUCLEOTIDE SEQUENCE [LARGE SCALE GENOMIC DNA]</scope>
    <source>
        <strain evidence="2 3">120-4 pot B 10/14</strain>
    </source>
</reference>
<keyword evidence="1" id="KW-0812">Transmembrane</keyword>
<comment type="caution">
    <text evidence="2">The sequence shown here is derived from an EMBL/GenBank/DDBJ whole genome shotgun (WGS) entry which is preliminary data.</text>
</comment>
<keyword evidence="1" id="KW-0472">Membrane</keyword>
<dbReference type="EMBL" id="CAJVQB010091804">
    <property type="protein sequence ID" value="CAG8848399.1"/>
    <property type="molecule type" value="Genomic_DNA"/>
</dbReference>
<protein>
    <submittedName>
        <fullName evidence="2">46419_t:CDS:1</fullName>
    </submittedName>
</protein>
<organism evidence="2 3">
    <name type="scientific">Gigaspora margarita</name>
    <dbReference type="NCBI Taxonomy" id="4874"/>
    <lineage>
        <taxon>Eukaryota</taxon>
        <taxon>Fungi</taxon>
        <taxon>Fungi incertae sedis</taxon>
        <taxon>Mucoromycota</taxon>
        <taxon>Glomeromycotina</taxon>
        <taxon>Glomeromycetes</taxon>
        <taxon>Diversisporales</taxon>
        <taxon>Gigasporaceae</taxon>
        <taxon>Gigaspora</taxon>
    </lineage>
</organism>
<feature type="non-terminal residue" evidence="2">
    <location>
        <position position="1"/>
    </location>
</feature>
<proteinExistence type="predicted"/>